<gene>
    <name evidence="1" type="ORF">PsorP6_011042</name>
</gene>
<dbReference type="EMBL" id="CM047585">
    <property type="protein sequence ID" value="KAI9910043.1"/>
    <property type="molecule type" value="Genomic_DNA"/>
</dbReference>
<organism evidence="1 2">
    <name type="scientific">Peronosclerospora sorghi</name>
    <dbReference type="NCBI Taxonomy" id="230839"/>
    <lineage>
        <taxon>Eukaryota</taxon>
        <taxon>Sar</taxon>
        <taxon>Stramenopiles</taxon>
        <taxon>Oomycota</taxon>
        <taxon>Peronosporomycetes</taxon>
        <taxon>Peronosporales</taxon>
        <taxon>Peronosporaceae</taxon>
        <taxon>Peronosclerospora</taxon>
    </lineage>
</organism>
<sequence>MVTSVGEKPADGEVSTNESNRAEVERETTSVNSEADEEKKVCDKPSDVQSSVNCEADEETKVGEKPAAESNSVNSEADEETKAGENPANDSSSVNS</sequence>
<evidence type="ECO:0000313" key="2">
    <source>
        <dbReference type="Proteomes" id="UP001163321"/>
    </source>
</evidence>
<comment type="caution">
    <text evidence="1">The sequence shown here is derived from an EMBL/GenBank/DDBJ whole genome shotgun (WGS) entry which is preliminary data.</text>
</comment>
<accession>A0ACC0VU56</accession>
<reference evidence="1 2" key="1">
    <citation type="journal article" date="2022" name="bioRxiv">
        <title>The genome of the oomycete Peronosclerospora sorghi, a cosmopolitan pathogen of maize and sorghum, is inflated with dispersed pseudogenes.</title>
        <authorList>
            <person name="Fletcher K."/>
            <person name="Martin F."/>
            <person name="Isakeit T."/>
            <person name="Cavanaugh K."/>
            <person name="Magill C."/>
            <person name="Michelmore R."/>
        </authorList>
    </citation>
    <scope>NUCLEOTIDE SEQUENCE [LARGE SCALE GENOMIC DNA]</scope>
    <source>
        <strain evidence="1">P6</strain>
    </source>
</reference>
<evidence type="ECO:0000313" key="1">
    <source>
        <dbReference type="EMBL" id="KAI9910043.1"/>
    </source>
</evidence>
<name>A0ACC0VU56_9STRA</name>
<dbReference type="Proteomes" id="UP001163321">
    <property type="component" value="Chromosome 6"/>
</dbReference>
<proteinExistence type="predicted"/>
<protein>
    <submittedName>
        <fullName evidence="1">Uncharacterized protein</fullName>
    </submittedName>
</protein>
<keyword evidence="2" id="KW-1185">Reference proteome</keyword>